<dbReference type="Proteomes" id="UP000034797">
    <property type="component" value="Unassembled WGS sequence"/>
</dbReference>
<dbReference type="AlphaFoldDB" id="A0A0G1KQG0"/>
<comment type="caution">
    <text evidence="1">The sequence shown here is derived from an EMBL/GenBank/DDBJ whole genome shotgun (WGS) entry which is preliminary data.</text>
</comment>
<dbReference type="EMBL" id="LCJW01000024">
    <property type="protein sequence ID" value="KKT85710.1"/>
    <property type="molecule type" value="Genomic_DNA"/>
</dbReference>
<sequence length="123" mass="13541">MGILTHGGEDEGTVGGEVDGFFEHGRERAVLGRQSPAVRIFDQMPVPHSYHSLDSHGLVYGQNKLLVSLVGEARNKRLHVKLTADPMAGEVTNDVVARAFRHGLHGHSKDQDDNLHEKVPYLL</sequence>
<protein>
    <submittedName>
        <fullName evidence="1">Uncharacterized protein</fullName>
    </submittedName>
</protein>
<evidence type="ECO:0000313" key="2">
    <source>
        <dbReference type="Proteomes" id="UP000034797"/>
    </source>
</evidence>
<evidence type="ECO:0000313" key="1">
    <source>
        <dbReference type="EMBL" id="KKT85710.1"/>
    </source>
</evidence>
<proteinExistence type="predicted"/>
<gene>
    <name evidence="1" type="ORF">UW84_C0024G0033</name>
</gene>
<reference evidence="1 2" key="1">
    <citation type="journal article" date="2015" name="Nature">
        <title>rRNA introns, odd ribosomes, and small enigmatic genomes across a large radiation of phyla.</title>
        <authorList>
            <person name="Brown C.T."/>
            <person name="Hug L.A."/>
            <person name="Thomas B.C."/>
            <person name="Sharon I."/>
            <person name="Castelle C.J."/>
            <person name="Singh A."/>
            <person name="Wilkins M.J."/>
            <person name="Williams K.H."/>
            <person name="Banfield J.F."/>
        </authorList>
    </citation>
    <scope>NUCLEOTIDE SEQUENCE [LARGE SCALE GENOMIC DNA]</scope>
</reference>
<name>A0A0G1KQG0_9BACT</name>
<organism evidence="1 2">
    <name type="scientific">Candidatus Collierbacteria bacterium GW2011_GWA2_44_99</name>
    <dbReference type="NCBI Taxonomy" id="1618380"/>
    <lineage>
        <taxon>Bacteria</taxon>
        <taxon>Candidatus Collieribacteriota</taxon>
    </lineage>
</organism>
<accession>A0A0G1KQG0</accession>